<organism evidence="1 2">
    <name type="scientific">Roseateles chitinivorans</name>
    <dbReference type="NCBI Taxonomy" id="2917965"/>
    <lineage>
        <taxon>Bacteria</taxon>
        <taxon>Pseudomonadati</taxon>
        <taxon>Pseudomonadota</taxon>
        <taxon>Betaproteobacteria</taxon>
        <taxon>Burkholderiales</taxon>
        <taxon>Sphaerotilaceae</taxon>
        <taxon>Roseateles</taxon>
    </lineage>
</organism>
<keyword evidence="2" id="KW-1185">Reference proteome</keyword>
<name>A0A2G9C9Z0_9BURK</name>
<dbReference type="EMBL" id="PEOG01000023">
    <property type="protein sequence ID" value="PIM53248.1"/>
    <property type="molecule type" value="Genomic_DNA"/>
</dbReference>
<evidence type="ECO:0000313" key="2">
    <source>
        <dbReference type="Proteomes" id="UP000231501"/>
    </source>
</evidence>
<reference evidence="1 2" key="1">
    <citation type="submission" date="2017-11" db="EMBL/GenBank/DDBJ databases">
        <title>Draft genome sequence of Mitsuaria sp. HWN-4.</title>
        <authorList>
            <person name="Gundlapally S.R."/>
        </authorList>
    </citation>
    <scope>NUCLEOTIDE SEQUENCE [LARGE SCALE GENOMIC DNA]</scope>
    <source>
        <strain evidence="1 2">HWN-4</strain>
    </source>
</reference>
<evidence type="ECO:0000313" key="1">
    <source>
        <dbReference type="EMBL" id="PIM53248.1"/>
    </source>
</evidence>
<comment type="caution">
    <text evidence="1">The sequence shown here is derived from an EMBL/GenBank/DDBJ whole genome shotgun (WGS) entry which is preliminary data.</text>
</comment>
<gene>
    <name evidence="1" type="ORF">CS062_10210</name>
</gene>
<accession>A0A2G9C9Z0</accession>
<dbReference type="Proteomes" id="UP000231501">
    <property type="component" value="Unassembled WGS sequence"/>
</dbReference>
<proteinExistence type="predicted"/>
<dbReference type="AlphaFoldDB" id="A0A2G9C9Z0"/>
<sequence length="62" mass="6605">MTWAIVSSVVLTSAWLASSVQDKHERGGFRLRLAQQGAAPASAVLAAPHQPQVKIQLAAVKR</sequence>
<protein>
    <submittedName>
        <fullName evidence="1">Uncharacterized protein</fullName>
    </submittedName>
</protein>